<gene>
    <name evidence="3" type="ORF">SAMN04515674_1218</name>
</gene>
<keyword evidence="1" id="KW-1133">Transmembrane helix</keyword>
<keyword evidence="1" id="KW-0812">Transmembrane</keyword>
<feature type="transmembrane region" description="Helical" evidence="1">
    <location>
        <begin position="279"/>
        <end position="296"/>
    </location>
</feature>
<evidence type="ECO:0000259" key="2">
    <source>
        <dbReference type="Pfam" id="PF07786"/>
    </source>
</evidence>
<feature type="transmembrane region" description="Helical" evidence="1">
    <location>
        <begin position="358"/>
        <end position="384"/>
    </location>
</feature>
<feature type="transmembrane region" description="Helical" evidence="1">
    <location>
        <begin position="317"/>
        <end position="338"/>
    </location>
</feature>
<dbReference type="OrthoDB" id="508112at2"/>
<feature type="transmembrane region" description="Helical" evidence="1">
    <location>
        <begin position="94"/>
        <end position="113"/>
    </location>
</feature>
<keyword evidence="4" id="KW-1185">Reference proteome</keyword>
<feature type="transmembrane region" description="Helical" evidence="1">
    <location>
        <begin position="61"/>
        <end position="82"/>
    </location>
</feature>
<evidence type="ECO:0000256" key="1">
    <source>
        <dbReference type="SAM" id="Phobius"/>
    </source>
</evidence>
<name>A0A1I5YSH1_9BACT</name>
<feature type="transmembrane region" description="Helical" evidence="1">
    <location>
        <begin position="230"/>
        <end position="248"/>
    </location>
</feature>
<accession>A0A1I5YSH1</accession>
<evidence type="ECO:0000313" key="4">
    <source>
        <dbReference type="Proteomes" id="UP000199306"/>
    </source>
</evidence>
<dbReference type="STRING" id="1079859.SAMN04515674_1218"/>
<feature type="domain" description="Heparan-alpha-glucosaminide N-acetyltransferase catalytic" evidence="2">
    <location>
        <begin position="13"/>
        <end position="221"/>
    </location>
</feature>
<feature type="transmembrane region" description="Helical" evidence="1">
    <location>
        <begin position="196"/>
        <end position="218"/>
    </location>
</feature>
<feature type="transmembrane region" description="Helical" evidence="1">
    <location>
        <begin position="145"/>
        <end position="162"/>
    </location>
</feature>
<dbReference type="PANTHER" id="PTHR40407">
    <property type="entry name" value="MEMBRANE PROTEIN-LIKE PROTEIN"/>
    <property type="match status" value="1"/>
</dbReference>
<dbReference type="Proteomes" id="UP000199306">
    <property type="component" value="Unassembled WGS sequence"/>
</dbReference>
<dbReference type="InterPro" id="IPR012429">
    <property type="entry name" value="HGSNAT_cat"/>
</dbReference>
<dbReference type="RefSeq" id="WP_092019661.1">
    <property type="nucleotide sequence ID" value="NZ_FOXH01000021.1"/>
</dbReference>
<sequence length="400" mass="45881">MENQLIIEQKTQRIESIDLLRGIVIIIMTLDHVRDYFHAEAFLFDPTDMKQTTVPVFLTRWITHFCAPVFVFLAGTSAFQFGNTKGRQALSSFLLKRGIWLILLELTVINFGWFSNIEFAFFALTVIWALAIGMIFLSFLIYLPLNWIFVFGILLIFGHNSLDSIHLGQPGSSEATWWSLIHEQSLVRLGSEHLVFIGYPIIPWIGVMALGYYLGSLYTAKYSPLKRKQVLMYSGIILTTLFILIRFTNLYGDPSQWSVQTAFSHTMLSFLNTTKYPPSLLYLLMTLGPALLVLAFTENLTGKLAQEVLIFGRVPMFYYIVHIYTIHILAFMAAALTGRKISDFVLSGWVTGVPELKGYGFSLLITYLVFALVVIVLFPVCKWYDSYKRNNRDKWWLSYL</sequence>
<dbReference type="PANTHER" id="PTHR40407:SF1">
    <property type="entry name" value="HEPARAN-ALPHA-GLUCOSAMINIDE N-ACETYLTRANSFERASE CATALYTIC DOMAIN-CONTAINING PROTEIN"/>
    <property type="match status" value="1"/>
</dbReference>
<keyword evidence="1" id="KW-0472">Membrane</keyword>
<evidence type="ECO:0000313" key="3">
    <source>
        <dbReference type="EMBL" id="SFQ46817.1"/>
    </source>
</evidence>
<proteinExistence type="predicted"/>
<dbReference type="AlphaFoldDB" id="A0A1I5YSH1"/>
<reference evidence="3 4" key="1">
    <citation type="submission" date="2016-10" db="EMBL/GenBank/DDBJ databases">
        <authorList>
            <person name="de Groot N.N."/>
        </authorList>
    </citation>
    <scope>NUCLEOTIDE SEQUENCE [LARGE SCALE GENOMIC DNA]</scope>
    <source>
        <strain evidence="4">E92,LMG 26720,CCM 7988</strain>
    </source>
</reference>
<dbReference type="EMBL" id="FOXH01000021">
    <property type="protein sequence ID" value="SFQ46817.1"/>
    <property type="molecule type" value="Genomic_DNA"/>
</dbReference>
<dbReference type="Pfam" id="PF07786">
    <property type="entry name" value="HGSNAT_cat"/>
    <property type="match status" value="1"/>
</dbReference>
<organism evidence="3 4">
    <name type="scientific">Pseudarcicella hirudinis</name>
    <dbReference type="NCBI Taxonomy" id="1079859"/>
    <lineage>
        <taxon>Bacteria</taxon>
        <taxon>Pseudomonadati</taxon>
        <taxon>Bacteroidota</taxon>
        <taxon>Cytophagia</taxon>
        <taxon>Cytophagales</taxon>
        <taxon>Flectobacillaceae</taxon>
        <taxon>Pseudarcicella</taxon>
    </lineage>
</organism>
<protein>
    <submittedName>
        <fullName evidence="3">Uncharacterized membrane protein</fullName>
    </submittedName>
</protein>